<dbReference type="EMBL" id="KZ851964">
    <property type="protein sequence ID" value="RDH14569.1"/>
    <property type="molecule type" value="Genomic_DNA"/>
</dbReference>
<dbReference type="VEuPathDB" id="FungiDB:M747DRAFT_249280"/>
<reference evidence="2 3" key="1">
    <citation type="submission" date="2018-07" db="EMBL/GenBank/DDBJ databases">
        <title>Section-level genome sequencing of Aspergillus section Nigri to investigate inter- and intra-species variation.</title>
        <authorList>
            <consortium name="DOE Joint Genome Institute"/>
            <person name="Vesth T.C."/>
            <person name="Nybo J.L."/>
            <person name="Theobald S."/>
            <person name="Frisvad J.C."/>
            <person name="Larsen T.O."/>
            <person name="Nielsen K.F."/>
            <person name="Hoof J.B."/>
            <person name="Brandl J."/>
            <person name="Salamov A."/>
            <person name="Riley R."/>
            <person name="Gladden J.M."/>
            <person name="Phatale P."/>
            <person name="Nielsen M.T."/>
            <person name="Lyhne E.K."/>
            <person name="Kogle M.E."/>
            <person name="Strasser K."/>
            <person name="McDonnell E."/>
            <person name="Barry K."/>
            <person name="Clum A."/>
            <person name="Chen C."/>
            <person name="Nolan M."/>
            <person name="Sandor L."/>
            <person name="Kuo A."/>
            <person name="Lipzen A."/>
            <person name="Hainaut M."/>
            <person name="Drula E."/>
            <person name="Tsang A."/>
            <person name="Magnuson J.K."/>
            <person name="Henrissat B."/>
            <person name="Wiebenga A."/>
            <person name="Simmons B.A."/>
            <person name="Makela M.R."/>
            <person name="De vries R.P."/>
            <person name="Grigoriev I.V."/>
            <person name="Mortensen U.H."/>
            <person name="Baker S.E."/>
            <person name="Andersen M.R."/>
        </authorList>
    </citation>
    <scope>NUCLEOTIDE SEQUENCE [LARGE SCALE GENOMIC DNA]</scope>
    <source>
        <strain evidence="2 3">ATCC 13496</strain>
    </source>
</reference>
<name>A0A370BM41_ASPNG</name>
<evidence type="ECO:0000313" key="2">
    <source>
        <dbReference type="EMBL" id="RDH14569.1"/>
    </source>
</evidence>
<organism evidence="2 3">
    <name type="scientific">Aspergillus niger ATCC 13496</name>
    <dbReference type="NCBI Taxonomy" id="1353008"/>
    <lineage>
        <taxon>Eukaryota</taxon>
        <taxon>Fungi</taxon>
        <taxon>Dikarya</taxon>
        <taxon>Ascomycota</taxon>
        <taxon>Pezizomycotina</taxon>
        <taxon>Eurotiomycetes</taxon>
        <taxon>Eurotiomycetidae</taxon>
        <taxon>Eurotiales</taxon>
        <taxon>Aspergillaceae</taxon>
        <taxon>Aspergillus</taxon>
        <taxon>Aspergillus subgen. Circumdati</taxon>
    </lineage>
</organism>
<proteinExistence type="predicted"/>
<gene>
    <name evidence="2" type="ORF">M747DRAFT_249280</name>
</gene>
<evidence type="ECO:0000313" key="3">
    <source>
        <dbReference type="Proteomes" id="UP000253845"/>
    </source>
</evidence>
<evidence type="ECO:0000256" key="1">
    <source>
        <dbReference type="SAM" id="MobiDB-lite"/>
    </source>
</evidence>
<sequence>MHKHCIMVEYFGISFAPNSRSKRCSASVHLKGSLGRKKNEPPGGEMQQRNHGFTAASRKDRRPASLFVASRGKTLMKGIEHGSALWEDAERRTRRPQKISKDISMHGDIILRPIRDLYFLPSPYFFMDACDLYPPPNIDSAPRIPQWHTMLHVNAGKGYPDTTDRLPVRLMILSQTVYDLGRDNLLW</sequence>
<accession>A0A370BM41</accession>
<dbReference type="AlphaFoldDB" id="A0A370BM41"/>
<dbReference type="Proteomes" id="UP000253845">
    <property type="component" value="Unassembled WGS sequence"/>
</dbReference>
<feature type="region of interest" description="Disordered" evidence="1">
    <location>
        <begin position="28"/>
        <end position="61"/>
    </location>
</feature>
<protein>
    <submittedName>
        <fullName evidence="2">Uncharacterized protein</fullName>
    </submittedName>
</protein>